<accession>A0A972NPL4</accession>
<reference evidence="1 2" key="1">
    <citation type="submission" date="2019-11" db="EMBL/GenBank/DDBJ databases">
        <title>Metabolism of dissolved organic matter in forest soils.</title>
        <authorList>
            <person name="Cyle K.T."/>
            <person name="Wilhelm R.C."/>
            <person name="Martinez C.E."/>
        </authorList>
    </citation>
    <scope>NUCLEOTIDE SEQUENCE [LARGE SCALE GENOMIC DNA]</scope>
    <source>
        <strain evidence="1 2">5N</strain>
    </source>
</reference>
<comment type="caution">
    <text evidence="1">The sequence shown here is derived from an EMBL/GenBank/DDBJ whole genome shotgun (WGS) entry which is preliminary data.</text>
</comment>
<organism evidence="1 2">
    <name type="scientific">Paraburkholderia elongata</name>
    <dbReference type="NCBI Taxonomy" id="2675747"/>
    <lineage>
        <taxon>Bacteria</taxon>
        <taxon>Pseudomonadati</taxon>
        <taxon>Pseudomonadota</taxon>
        <taxon>Betaproteobacteria</taxon>
        <taxon>Burkholderiales</taxon>
        <taxon>Burkholderiaceae</taxon>
        <taxon>Paraburkholderia</taxon>
    </lineage>
</organism>
<name>A0A972NPL4_9BURK</name>
<evidence type="ECO:0000313" key="1">
    <source>
        <dbReference type="EMBL" id="NPT56108.1"/>
    </source>
</evidence>
<proteinExistence type="predicted"/>
<evidence type="ECO:0000313" key="2">
    <source>
        <dbReference type="Proteomes" id="UP000655523"/>
    </source>
</evidence>
<dbReference type="EMBL" id="WOEZ01000086">
    <property type="protein sequence ID" value="NPT56108.1"/>
    <property type="molecule type" value="Genomic_DNA"/>
</dbReference>
<protein>
    <submittedName>
        <fullName evidence="1">Uncharacterized protein</fullName>
    </submittedName>
</protein>
<dbReference type="Proteomes" id="UP000655523">
    <property type="component" value="Unassembled WGS sequence"/>
</dbReference>
<gene>
    <name evidence="1" type="ORF">GNZ13_16295</name>
</gene>
<sequence>MIGPAEQVFLSNELHDMKHSGESLNTDGSRSYDFVQGLHLKMLYHRARLAARSLSVLLRCAQ</sequence>
<dbReference type="AlphaFoldDB" id="A0A972NPL4"/>
<dbReference type="RefSeq" id="WP_172166162.1">
    <property type="nucleotide sequence ID" value="NZ_WOEZ01000086.1"/>
</dbReference>
<keyword evidence="2" id="KW-1185">Reference proteome</keyword>